<comment type="similarity">
    <text evidence="10">Belongs to the SecD/SecF family. SecF subfamily.</text>
</comment>
<evidence type="ECO:0000256" key="7">
    <source>
        <dbReference type="ARBA" id="ARBA00022989"/>
    </source>
</evidence>
<dbReference type="EMBL" id="PEUX01000009">
    <property type="protein sequence ID" value="PIV10450.1"/>
    <property type="molecule type" value="Genomic_DNA"/>
</dbReference>
<evidence type="ECO:0000256" key="5">
    <source>
        <dbReference type="ARBA" id="ARBA00022692"/>
    </source>
</evidence>
<dbReference type="NCBIfam" id="TIGR00966">
    <property type="entry name" value="transloc_SecF"/>
    <property type="match status" value="1"/>
</dbReference>
<dbReference type="Proteomes" id="UP000229894">
    <property type="component" value="Unassembled WGS sequence"/>
</dbReference>
<dbReference type="HAMAP" id="MF_01464_B">
    <property type="entry name" value="SecF_B"/>
    <property type="match status" value="1"/>
</dbReference>
<evidence type="ECO:0000256" key="2">
    <source>
        <dbReference type="ARBA" id="ARBA00022448"/>
    </source>
</evidence>
<dbReference type="Pfam" id="PF02355">
    <property type="entry name" value="SecD_SecF_C"/>
    <property type="match status" value="1"/>
</dbReference>
<comment type="subcellular location">
    <subcellularLocation>
        <location evidence="1 10">Cell membrane</location>
        <topology evidence="1 10">Multi-pass membrane protein</topology>
    </subcellularLocation>
</comment>
<dbReference type="GO" id="GO:0065002">
    <property type="term" value="P:intracellular protein transmembrane transport"/>
    <property type="evidence" value="ECO:0007669"/>
    <property type="project" value="UniProtKB-UniRule"/>
</dbReference>
<dbReference type="InterPro" id="IPR005665">
    <property type="entry name" value="SecF_bac"/>
</dbReference>
<evidence type="ECO:0000256" key="9">
    <source>
        <dbReference type="ARBA" id="ARBA00023136"/>
    </source>
</evidence>
<evidence type="ECO:0000313" key="13">
    <source>
        <dbReference type="Proteomes" id="UP000229894"/>
    </source>
</evidence>
<dbReference type="InterPro" id="IPR022813">
    <property type="entry name" value="SecD/SecF_arch_bac"/>
</dbReference>
<dbReference type="Gene3D" id="1.20.1640.10">
    <property type="entry name" value="Multidrug efflux transporter AcrB transmembrane domain"/>
    <property type="match status" value="1"/>
</dbReference>
<evidence type="ECO:0000259" key="11">
    <source>
        <dbReference type="PROSITE" id="PS50156"/>
    </source>
</evidence>
<keyword evidence="5 10" id="KW-0812">Transmembrane</keyword>
<dbReference type="GO" id="GO:0006605">
    <property type="term" value="P:protein targeting"/>
    <property type="evidence" value="ECO:0007669"/>
    <property type="project" value="UniProtKB-UniRule"/>
</dbReference>
<evidence type="ECO:0000313" key="12">
    <source>
        <dbReference type="EMBL" id="PIV10450.1"/>
    </source>
</evidence>
<dbReference type="GO" id="GO:0043952">
    <property type="term" value="P:protein transport by the Sec complex"/>
    <property type="evidence" value="ECO:0007669"/>
    <property type="project" value="UniProtKB-UniRule"/>
</dbReference>
<gene>
    <name evidence="10 12" type="primary">secF</name>
    <name evidence="12" type="ORF">COS49_00415</name>
</gene>
<protein>
    <recommendedName>
        <fullName evidence="10">Protein-export membrane protein SecF</fullName>
    </recommendedName>
</protein>
<reference evidence="13" key="1">
    <citation type="submission" date="2017-09" db="EMBL/GenBank/DDBJ databases">
        <title>Depth-based differentiation of microbial function through sediment-hosted aquifers and enrichment of novel symbionts in the deep terrestrial subsurface.</title>
        <authorList>
            <person name="Probst A.J."/>
            <person name="Ladd B."/>
            <person name="Jarett J.K."/>
            <person name="Geller-Mcgrath D.E."/>
            <person name="Sieber C.M.K."/>
            <person name="Emerson J.B."/>
            <person name="Anantharaman K."/>
            <person name="Thomas B.C."/>
            <person name="Malmstrom R."/>
            <person name="Stieglmeier M."/>
            <person name="Klingl A."/>
            <person name="Woyke T."/>
            <person name="Ryan C.M."/>
            <person name="Banfield J.F."/>
        </authorList>
    </citation>
    <scope>NUCLEOTIDE SEQUENCE [LARGE SCALE GENOMIC DNA]</scope>
</reference>
<proteinExistence type="inferred from homology"/>
<evidence type="ECO:0000256" key="1">
    <source>
        <dbReference type="ARBA" id="ARBA00004651"/>
    </source>
</evidence>
<dbReference type="SUPFAM" id="SSF82866">
    <property type="entry name" value="Multidrug efflux transporter AcrB transmembrane domain"/>
    <property type="match status" value="1"/>
</dbReference>
<evidence type="ECO:0000256" key="6">
    <source>
        <dbReference type="ARBA" id="ARBA00022927"/>
    </source>
</evidence>
<keyword evidence="2 10" id="KW-0813">Transport</keyword>
<feature type="transmembrane region" description="Helical" evidence="10">
    <location>
        <begin position="153"/>
        <end position="177"/>
    </location>
</feature>
<keyword evidence="4" id="KW-0997">Cell inner membrane</keyword>
<dbReference type="InterPro" id="IPR022646">
    <property type="entry name" value="SecD/SecF_CS"/>
</dbReference>
<dbReference type="GO" id="GO:0015450">
    <property type="term" value="F:protein-transporting ATPase activity"/>
    <property type="evidence" value="ECO:0007669"/>
    <property type="project" value="InterPro"/>
</dbReference>
<keyword evidence="3 10" id="KW-1003">Cell membrane</keyword>
<dbReference type="InterPro" id="IPR000731">
    <property type="entry name" value="SSD"/>
</dbReference>
<comment type="subunit">
    <text evidence="10">Forms a complex with SecD. Part of the essential Sec protein translocation apparatus which comprises SecA, SecYEG and auxiliary proteins SecDF. Other proteins may also be involved.</text>
</comment>
<dbReference type="Pfam" id="PF07549">
    <property type="entry name" value="Sec_GG"/>
    <property type="match status" value="1"/>
</dbReference>
<dbReference type="PROSITE" id="PS50156">
    <property type="entry name" value="SSD"/>
    <property type="match status" value="1"/>
</dbReference>
<keyword evidence="6 10" id="KW-0653">Protein transport</keyword>
<accession>A0A2M7BV63</accession>
<evidence type="ECO:0000256" key="3">
    <source>
        <dbReference type="ARBA" id="ARBA00022475"/>
    </source>
</evidence>
<keyword evidence="9 10" id="KW-0472">Membrane</keyword>
<dbReference type="PANTHER" id="PTHR30081:SF8">
    <property type="entry name" value="PROTEIN TRANSLOCASE SUBUNIT SECF"/>
    <property type="match status" value="1"/>
</dbReference>
<dbReference type="InterPro" id="IPR022645">
    <property type="entry name" value="SecD/SecF_bac"/>
</dbReference>
<dbReference type="PANTHER" id="PTHR30081">
    <property type="entry name" value="PROTEIN-EXPORT MEMBRANE PROTEIN SEC"/>
    <property type="match status" value="1"/>
</dbReference>
<dbReference type="PRINTS" id="PR01755">
    <property type="entry name" value="SECFTRNLCASE"/>
</dbReference>
<name>A0A2M7BV63_9BACT</name>
<comment type="function">
    <text evidence="10">Part of the Sec protein translocase complex. Interacts with the SecYEG preprotein conducting channel. SecDF uses the proton motive force (PMF) to complete protein translocation after the ATP-dependent function of SecA.</text>
</comment>
<sequence length="297" mass="33316">MQIVQRRKIYFSISILLVLASLVSLLIWKLNLGIDFTGGTLMEIEFKETRLTHQEVKEKLAELALGQINLQSTDGPGLILRLKDIDEETHQKILEKLGWEKIDEKRFESVGSLIGQELKKKAAWAVFLALAAIILYIAWAFRKIAKPVASWQYGLVAIIALFHDILITLGVFSVLGYYQNVEIGLPLVAAFLTILGYSVNNSIVIFDRSRENILKVSWTDFEEVINQSVNQSLTRCFNTALTTLFVLSAIFFLGGPSIKYFALALIVGIIIGTYSSVFLVSSLIVAWKNWGKKLTSI</sequence>
<feature type="transmembrane region" description="Helical" evidence="10">
    <location>
        <begin position="236"/>
        <end position="254"/>
    </location>
</feature>
<dbReference type="GO" id="GO:0005886">
    <property type="term" value="C:plasma membrane"/>
    <property type="evidence" value="ECO:0007669"/>
    <property type="project" value="UniProtKB-SubCell"/>
</dbReference>
<feature type="domain" description="SSD" evidence="11">
    <location>
        <begin position="122"/>
        <end position="286"/>
    </location>
</feature>
<feature type="transmembrane region" description="Helical" evidence="10">
    <location>
        <begin position="9"/>
        <end position="28"/>
    </location>
</feature>
<evidence type="ECO:0000256" key="8">
    <source>
        <dbReference type="ARBA" id="ARBA00023010"/>
    </source>
</evidence>
<evidence type="ECO:0000256" key="10">
    <source>
        <dbReference type="HAMAP-Rule" id="MF_01464"/>
    </source>
</evidence>
<dbReference type="AlphaFoldDB" id="A0A2M7BV63"/>
<organism evidence="12 13">
    <name type="scientific">Candidatus Portnoybacteria bacterium CG03_land_8_20_14_0_80_41_10</name>
    <dbReference type="NCBI Taxonomy" id="1974808"/>
    <lineage>
        <taxon>Bacteria</taxon>
        <taxon>Candidatus Portnoyibacteriota</taxon>
    </lineage>
</organism>
<comment type="caution">
    <text evidence="12">The sequence shown here is derived from an EMBL/GenBank/DDBJ whole genome shotgun (WGS) entry which is preliminary data.</text>
</comment>
<feature type="transmembrane region" description="Helical" evidence="10">
    <location>
        <begin position="183"/>
        <end position="206"/>
    </location>
</feature>
<evidence type="ECO:0000256" key="4">
    <source>
        <dbReference type="ARBA" id="ARBA00022519"/>
    </source>
</evidence>
<keyword evidence="8 10" id="KW-0811">Translocation</keyword>
<keyword evidence="7 10" id="KW-1133">Transmembrane helix</keyword>
<dbReference type="InterPro" id="IPR048634">
    <property type="entry name" value="SecD_SecF_C"/>
</dbReference>
<feature type="transmembrane region" description="Helical" evidence="10">
    <location>
        <begin position="260"/>
        <end position="287"/>
    </location>
</feature>
<feature type="transmembrane region" description="Helical" evidence="10">
    <location>
        <begin position="122"/>
        <end position="141"/>
    </location>
</feature>